<dbReference type="KEGG" id="dee:HQN60_10855"/>
<dbReference type="RefSeq" id="WP_173533660.1">
    <property type="nucleotide sequence ID" value="NZ_CP054143.1"/>
</dbReference>
<evidence type="ECO:0000313" key="2">
    <source>
        <dbReference type="Proteomes" id="UP000504844"/>
    </source>
</evidence>
<reference evidence="1 2" key="1">
    <citation type="submission" date="2020-05" db="EMBL/GenBank/DDBJ databases">
        <title>Complete genome sequence of Deefgea sp. D17.</title>
        <authorList>
            <person name="Bae J.-W."/>
            <person name="Han J.E."/>
        </authorList>
    </citation>
    <scope>NUCLEOTIDE SEQUENCE [LARGE SCALE GENOMIC DNA]</scope>
    <source>
        <strain evidence="1 2">D17</strain>
    </source>
</reference>
<protein>
    <submittedName>
        <fullName evidence="1">Uncharacterized protein</fullName>
    </submittedName>
</protein>
<keyword evidence="2" id="KW-1185">Reference proteome</keyword>
<name>A0A6M8SZF2_9NEIS</name>
<accession>A0A6M8SZF2</accession>
<evidence type="ECO:0000313" key="1">
    <source>
        <dbReference type="EMBL" id="QKJ67157.1"/>
    </source>
</evidence>
<gene>
    <name evidence="1" type="ORF">HQN60_10855</name>
</gene>
<organism evidence="1 2">
    <name type="scientific">Deefgea piscis</name>
    <dbReference type="NCBI Taxonomy" id="2739061"/>
    <lineage>
        <taxon>Bacteria</taxon>
        <taxon>Pseudomonadati</taxon>
        <taxon>Pseudomonadota</taxon>
        <taxon>Betaproteobacteria</taxon>
        <taxon>Neisseriales</taxon>
        <taxon>Chitinibacteraceae</taxon>
        <taxon>Deefgea</taxon>
    </lineage>
</organism>
<dbReference type="Proteomes" id="UP000504844">
    <property type="component" value="Chromosome"/>
</dbReference>
<sequence length="165" mass="18502">MQTQIIELFELIADGGLEHEDILAMTAEVTAAQQDPIAYRARHAADFYPSETAVPLWEVVLLEQLADGLIFNAQAMPALYQQISEAFGEGELELQASALTELSETSALKAIQDELNPNFTLIDFSDRDQKQMLLIRTHHLTAFFKLCQALNIQASLAYENRFKTN</sequence>
<dbReference type="EMBL" id="CP054143">
    <property type="protein sequence ID" value="QKJ67157.1"/>
    <property type="molecule type" value="Genomic_DNA"/>
</dbReference>
<dbReference type="AlphaFoldDB" id="A0A6M8SZF2"/>
<proteinExistence type="predicted"/>